<dbReference type="Proteomes" id="UP000183192">
    <property type="component" value="Unassembled WGS sequence"/>
</dbReference>
<dbReference type="SUPFAM" id="SSF53335">
    <property type="entry name" value="S-adenosyl-L-methionine-dependent methyltransferases"/>
    <property type="match status" value="1"/>
</dbReference>
<evidence type="ECO:0000259" key="1">
    <source>
        <dbReference type="Pfam" id="PF13847"/>
    </source>
</evidence>
<evidence type="ECO:0000313" key="2">
    <source>
        <dbReference type="EMBL" id="OIO07312.1"/>
    </source>
</evidence>
<organism evidence="2 3">
    <name type="scientific">Candidatus Falkowbacteria bacterium CG1_02_37_44</name>
    <dbReference type="NCBI Taxonomy" id="1805146"/>
    <lineage>
        <taxon>Bacteria</taxon>
        <taxon>Candidatus Falkowiibacteriota</taxon>
    </lineage>
</organism>
<proteinExistence type="predicted"/>
<name>A0A1J4T738_9BACT</name>
<feature type="domain" description="Methyltransferase" evidence="1">
    <location>
        <begin position="69"/>
        <end position="171"/>
    </location>
</feature>
<protein>
    <recommendedName>
        <fullName evidence="1">Methyltransferase domain-containing protein</fullName>
    </recommendedName>
</protein>
<dbReference type="InterPro" id="IPR025714">
    <property type="entry name" value="Methyltranfer_dom"/>
</dbReference>
<dbReference type="EMBL" id="MNUU01000051">
    <property type="protein sequence ID" value="OIO07312.1"/>
    <property type="molecule type" value="Genomic_DNA"/>
</dbReference>
<evidence type="ECO:0000313" key="3">
    <source>
        <dbReference type="Proteomes" id="UP000183192"/>
    </source>
</evidence>
<comment type="caution">
    <text evidence="2">The sequence shown here is derived from an EMBL/GenBank/DDBJ whole genome shotgun (WGS) entry which is preliminary data.</text>
</comment>
<dbReference type="STRING" id="1805146.AUJ27_02760"/>
<accession>A0A1J4T738</accession>
<gene>
    <name evidence="2" type="ORF">AUJ27_02760</name>
</gene>
<dbReference type="InterPro" id="IPR029063">
    <property type="entry name" value="SAM-dependent_MTases_sf"/>
</dbReference>
<dbReference type="Gene3D" id="3.40.50.150">
    <property type="entry name" value="Vaccinia Virus protein VP39"/>
    <property type="match status" value="1"/>
</dbReference>
<reference evidence="2 3" key="1">
    <citation type="journal article" date="2016" name="Environ. Microbiol.">
        <title>Genomic resolution of a cold subsurface aquifer community provides metabolic insights for novel microbes adapted to high CO concentrations.</title>
        <authorList>
            <person name="Probst A.J."/>
            <person name="Castelle C.J."/>
            <person name="Singh A."/>
            <person name="Brown C.T."/>
            <person name="Anantharaman K."/>
            <person name="Sharon I."/>
            <person name="Hug L.A."/>
            <person name="Burstein D."/>
            <person name="Emerson J.B."/>
            <person name="Thomas B.C."/>
            <person name="Banfield J.F."/>
        </authorList>
    </citation>
    <scope>NUCLEOTIDE SEQUENCE [LARGE SCALE GENOMIC DNA]</scope>
    <source>
        <strain evidence="2">CG1_02_37_44</strain>
    </source>
</reference>
<dbReference type="CDD" id="cd02440">
    <property type="entry name" value="AdoMet_MTases"/>
    <property type="match status" value="1"/>
</dbReference>
<sequence>MKKNAKDSYISSWKQLAKSWQLLTPPWHPGKKNLNDYKKILREVTKNIKSPKVLILGATPEIRDLLAKYKNINVTLVDYNMEMILAMNELIKNNNFMNERWLKSNWIDMPLEQGYYDVIFGDYITTQVPTILIHKLLNKIKFLLSRKGRFVTRVCYYNKDEIKKFKEIIDKFSKFKKNRRIITNLASELFKSIVIKKNNCYIFSLPLVKKLRDKYIRNKGNNELFLFLDKLFFPYKKQWFLFDLSDTEKIIKKHFIIVDKLREPVGSSLRQVTFIYNLKPKN</sequence>
<dbReference type="AlphaFoldDB" id="A0A1J4T738"/>
<dbReference type="Pfam" id="PF13847">
    <property type="entry name" value="Methyltransf_31"/>
    <property type="match status" value="1"/>
</dbReference>